<evidence type="ECO:0000256" key="1">
    <source>
        <dbReference type="SAM" id="MobiDB-lite"/>
    </source>
</evidence>
<name>A0A4Z1STX6_GIAMU</name>
<sequence length="372" mass="40159">MYCGSQLSSRDSARTDARGLSTAPMELMHDKSSNSDLRGPSRGLVTPRVLTGGPITIQDLSQGISRSESYEDPFGADLSTLEPKRIEPVDYTALDTSGRRSRAHDQPSGIRALSGPVNMGRSFDAYRSKLCQQAQRLRGSTLGRYNVTGVDGLTQSLVATGIGTGAGGRPAPIESAPATSMDILLLKEELLRKERMDNSYCPPGEECDLAVERIPILPSLGNVDEEAVERMSQTHVEVKGSERHQDQDQPLSPNHIDSETPSSSRPGLSASLVSQPGTHASAHPGALDSRLAGLLRRKNTIQHRHPNGRSQAMQNQYTALLATSFNDPSRGRRVHRPAMGGEDDAFACVLRRSFTDTSLLLAASQGRNRQGP</sequence>
<proteinExistence type="predicted"/>
<dbReference type="Proteomes" id="UP000315496">
    <property type="component" value="Chromosome 2"/>
</dbReference>
<evidence type="ECO:0000313" key="3">
    <source>
        <dbReference type="Proteomes" id="UP000315496"/>
    </source>
</evidence>
<feature type="compositionally biased region" description="Polar residues" evidence="1">
    <location>
        <begin position="259"/>
        <end position="278"/>
    </location>
</feature>
<protein>
    <submittedName>
        <fullName evidence="2">Uncharacterized protein</fullName>
    </submittedName>
</protein>
<accession>A0A4Z1STX6</accession>
<dbReference type="VEuPathDB" id="GiardiaDB:GMRT_12567"/>
<evidence type="ECO:0000313" key="2">
    <source>
        <dbReference type="EMBL" id="TNJ28435.1"/>
    </source>
</evidence>
<dbReference type="EMBL" id="VDLU01000002">
    <property type="protein sequence ID" value="TNJ28435.1"/>
    <property type="molecule type" value="Genomic_DNA"/>
</dbReference>
<comment type="caution">
    <text evidence="2">The sequence shown here is derived from an EMBL/GenBank/DDBJ whole genome shotgun (WGS) entry which is preliminary data.</text>
</comment>
<dbReference type="AlphaFoldDB" id="A0A4Z1STX6"/>
<feature type="region of interest" description="Disordered" evidence="1">
    <location>
        <begin position="1"/>
        <end position="49"/>
    </location>
</feature>
<feature type="compositionally biased region" description="Basic and acidic residues" evidence="1">
    <location>
        <begin position="236"/>
        <end position="247"/>
    </location>
</feature>
<organism evidence="2 3">
    <name type="scientific">Giardia muris</name>
    <dbReference type="NCBI Taxonomy" id="5742"/>
    <lineage>
        <taxon>Eukaryota</taxon>
        <taxon>Metamonada</taxon>
        <taxon>Diplomonadida</taxon>
        <taxon>Hexamitidae</taxon>
        <taxon>Giardiinae</taxon>
        <taxon>Giardia</taxon>
    </lineage>
</organism>
<reference evidence="2 3" key="1">
    <citation type="submission" date="2019-05" db="EMBL/GenBank/DDBJ databases">
        <title>The compact genome of Giardia muris reveals important steps in the evolution of intestinal protozoan parasites.</title>
        <authorList>
            <person name="Xu F."/>
            <person name="Jimenez-Gonzalez A."/>
            <person name="Einarsson E."/>
            <person name="Astvaldsson A."/>
            <person name="Peirasmaki D."/>
            <person name="Eckmann L."/>
            <person name="Andersson J.O."/>
            <person name="Svard S.G."/>
            <person name="Jerlstrom-Hultqvist J."/>
        </authorList>
    </citation>
    <scope>NUCLEOTIDE SEQUENCE [LARGE SCALE GENOMIC DNA]</scope>
    <source>
        <strain evidence="2 3">Roberts-Thomson</strain>
    </source>
</reference>
<feature type="region of interest" description="Disordered" evidence="1">
    <location>
        <begin position="229"/>
        <end position="285"/>
    </location>
</feature>
<feature type="compositionally biased region" description="Polar residues" evidence="1">
    <location>
        <begin position="1"/>
        <end position="10"/>
    </location>
</feature>
<keyword evidence="3" id="KW-1185">Reference proteome</keyword>
<gene>
    <name evidence="2" type="ORF">GMRT_12567</name>
</gene>